<evidence type="ECO:0000313" key="1">
    <source>
        <dbReference type="EMBL" id="MEQ2301039.1"/>
    </source>
</evidence>
<reference evidence="1 2" key="1">
    <citation type="submission" date="2021-06" db="EMBL/GenBank/DDBJ databases">
        <authorList>
            <person name="Palmer J.M."/>
        </authorList>
    </citation>
    <scope>NUCLEOTIDE SEQUENCE [LARGE SCALE GENOMIC DNA]</scope>
    <source>
        <strain evidence="1 2">AS_MEX2019</strain>
        <tissue evidence="1">Muscle</tissue>
    </source>
</reference>
<name>A0ABV0Z573_9TELE</name>
<sequence length="124" mass="14370">MITRFFFPGNRLLDGLTQRRQQQGLVKMTRGATGTVNNFINQLLPPANRTKTHQQHGKALFVFNVDQTPLSSKTQDIQFVRDWNRNDKHRVLIDGQLQRLFGRQMTHAAALNLHFLLDNSARFK</sequence>
<organism evidence="1 2">
    <name type="scientific">Ameca splendens</name>
    <dbReference type="NCBI Taxonomy" id="208324"/>
    <lineage>
        <taxon>Eukaryota</taxon>
        <taxon>Metazoa</taxon>
        <taxon>Chordata</taxon>
        <taxon>Craniata</taxon>
        <taxon>Vertebrata</taxon>
        <taxon>Euteleostomi</taxon>
        <taxon>Actinopterygii</taxon>
        <taxon>Neopterygii</taxon>
        <taxon>Teleostei</taxon>
        <taxon>Neoteleostei</taxon>
        <taxon>Acanthomorphata</taxon>
        <taxon>Ovalentaria</taxon>
        <taxon>Atherinomorphae</taxon>
        <taxon>Cyprinodontiformes</taxon>
        <taxon>Goodeidae</taxon>
        <taxon>Ameca</taxon>
    </lineage>
</organism>
<evidence type="ECO:0000313" key="2">
    <source>
        <dbReference type="Proteomes" id="UP001469553"/>
    </source>
</evidence>
<keyword evidence="2" id="KW-1185">Reference proteome</keyword>
<dbReference type="EMBL" id="JAHRIP010051077">
    <property type="protein sequence ID" value="MEQ2301039.1"/>
    <property type="molecule type" value="Genomic_DNA"/>
</dbReference>
<accession>A0ABV0Z573</accession>
<protein>
    <submittedName>
        <fullName evidence="1">Uncharacterized protein</fullName>
    </submittedName>
</protein>
<gene>
    <name evidence="1" type="ORF">AMECASPLE_031917</name>
</gene>
<comment type="caution">
    <text evidence="1">The sequence shown here is derived from an EMBL/GenBank/DDBJ whole genome shotgun (WGS) entry which is preliminary data.</text>
</comment>
<proteinExistence type="predicted"/>
<dbReference type="Proteomes" id="UP001469553">
    <property type="component" value="Unassembled WGS sequence"/>
</dbReference>